<feature type="region of interest" description="Disordered" evidence="1">
    <location>
        <begin position="363"/>
        <end position="386"/>
    </location>
</feature>
<comment type="caution">
    <text evidence="2">The sequence shown here is derived from an EMBL/GenBank/DDBJ whole genome shotgun (WGS) entry which is preliminary data.</text>
</comment>
<dbReference type="InterPro" id="IPR027417">
    <property type="entry name" value="P-loop_NTPase"/>
</dbReference>
<gene>
    <name evidence="2" type="ORF">JVW63_00960</name>
</gene>
<dbReference type="RefSeq" id="WP_204736191.1">
    <property type="nucleotide sequence ID" value="NZ_JACEXG010000001.1"/>
</dbReference>
<evidence type="ECO:0000256" key="1">
    <source>
        <dbReference type="SAM" id="MobiDB-lite"/>
    </source>
</evidence>
<keyword evidence="3" id="KW-1185">Reference proteome</keyword>
<dbReference type="EMBL" id="JAFFJS010000001">
    <property type="protein sequence ID" value="MBM9432282.1"/>
    <property type="molecule type" value="Genomic_DNA"/>
</dbReference>
<evidence type="ECO:0000313" key="3">
    <source>
        <dbReference type="Proteomes" id="UP000705983"/>
    </source>
</evidence>
<reference evidence="3" key="1">
    <citation type="submission" date="2021-02" db="EMBL/GenBank/DDBJ databases">
        <title>Leucobacter sp. CX169.</title>
        <authorList>
            <person name="Cheng Y."/>
        </authorList>
    </citation>
    <scope>NUCLEOTIDE SEQUENCE [LARGE SCALE GENOMIC DNA]</scope>
    <source>
        <strain evidence="3">JY899</strain>
    </source>
</reference>
<name>A0ABS2TCC8_9ACTO</name>
<sequence length="386" mass="43079">MGNTIEQDGVTVYMFLDEAHRGMKHDTERTTIVQRLINGYRNAPAMPVVVGISATVERFEETIKLFPDRDKLSSVTVDPVKVQDSGLIKDAIVLHIPDEQGQFDMVLLREGVKKLRAVTQEWDQYTGAEGTSPIHPLLVVQVPDKATNDELATILHTVYEAWPELPDTAVANVFGEHQGLQIAGYSVDYISPQDVQDAHDVRVLLAKEAISTGWDCPRAEVLVSFRPAADQTHITQLLGRLMRTPLAMRIPGNEPLNSVTCFLPFFEKDTALKVADRLMKGGTSKGDDELNPGGQLQVLIEPVEVHRNQDVDERVWDVMASLPSQTIPQGKQRPIKRLQELAQRLPRTAFSTTRTRPPWQRCAEPSMEGSFSTRTRSTQSARIFGP</sequence>
<evidence type="ECO:0000313" key="2">
    <source>
        <dbReference type="EMBL" id="MBM9432282.1"/>
    </source>
</evidence>
<dbReference type="CDD" id="cd18785">
    <property type="entry name" value="SF2_C"/>
    <property type="match status" value="1"/>
</dbReference>
<dbReference type="SUPFAM" id="SSF52540">
    <property type="entry name" value="P-loop containing nucleoside triphosphate hydrolases"/>
    <property type="match status" value="1"/>
</dbReference>
<dbReference type="Proteomes" id="UP000705983">
    <property type="component" value="Unassembled WGS sequence"/>
</dbReference>
<accession>A0ABS2TCC8</accession>
<protein>
    <recommendedName>
        <fullName evidence="4">Type III restriction enzyme, res subunit</fullName>
    </recommendedName>
</protein>
<organism evidence="2 3">
    <name type="scientific">Flaviflexus equikiangi</name>
    <dbReference type="NCBI Taxonomy" id="2758573"/>
    <lineage>
        <taxon>Bacteria</taxon>
        <taxon>Bacillati</taxon>
        <taxon>Actinomycetota</taxon>
        <taxon>Actinomycetes</taxon>
        <taxon>Actinomycetales</taxon>
        <taxon>Actinomycetaceae</taxon>
        <taxon>Flaviflexus</taxon>
    </lineage>
</organism>
<evidence type="ECO:0008006" key="4">
    <source>
        <dbReference type="Google" id="ProtNLM"/>
    </source>
</evidence>
<feature type="compositionally biased region" description="Polar residues" evidence="1">
    <location>
        <begin position="369"/>
        <end position="386"/>
    </location>
</feature>
<dbReference type="Gene3D" id="3.40.50.300">
    <property type="entry name" value="P-loop containing nucleotide triphosphate hydrolases"/>
    <property type="match status" value="1"/>
</dbReference>
<proteinExistence type="predicted"/>